<dbReference type="EMBL" id="CP002831">
    <property type="protein sequence ID" value="AFC25185.1"/>
    <property type="molecule type" value="Genomic_DNA"/>
</dbReference>
<dbReference type="KEGG" id="sgn:SGRA_2457"/>
<feature type="transmembrane region" description="Helical" evidence="1">
    <location>
        <begin position="39"/>
        <end position="58"/>
    </location>
</feature>
<dbReference type="InterPro" id="IPR042252">
    <property type="entry name" value="MtfA_N"/>
</dbReference>
<dbReference type="InterPro" id="IPR004027">
    <property type="entry name" value="SEC_C_motif"/>
</dbReference>
<dbReference type="PANTHER" id="PTHR30164:SF2">
    <property type="entry name" value="PROTEIN MTFA"/>
    <property type="match status" value="1"/>
</dbReference>
<feature type="transmembrane region" description="Helical" evidence="1">
    <location>
        <begin position="12"/>
        <end position="33"/>
    </location>
</feature>
<dbReference type="RefSeq" id="WP_015692798.1">
    <property type="nucleotide sequence ID" value="NC_016940.1"/>
</dbReference>
<dbReference type="Gene3D" id="3.40.390.10">
    <property type="entry name" value="Collagenase (Catalytic Domain)"/>
    <property type="match status" value="1"/>
</dbReference>
<dbReference type="eggNOG" id="COG3012">
    <property type="taxonomic scope" value="Bacteria"/>
</dbReference>
<organism evidence="2 3">
    <name type="scientific">Saprospira grandis (strain Lewin)</name>
    <dbReference type="NCBI Taxonomy" id="984262"/>
    <lineage>
        <taxon>Bacteria</taxon>
        <taxon>Pseudomonadati</taxon>
        <taxon>Bacteroidota</taxon>
        <taxon>Saprospiria</taxon>
        <taxon>Saprospirales</taxon>
        <taxon>Saprospiraceae</taxon>
        <taxon>Saprospira</taxon>
    </lineage>
</organism>
<dbReference type="GO" id="GO:0008237">
    <property type="term" value="F:metallopeptidase activity"/>
    <property type="evidence" value="ECO:0007669"/>
    <property type="project" value="InterPro"/>
</dbReference>
<accession>H6L5G9</accession>
<evidence type="ECO:0000313" key="2">
    <source>
        <dbReference type="EMBL" id="AFC25185.1"/>
    </source>
</evidence>
<gene>
    <name evidence="2" type="ordered locus">SGRA_2457</name>
</gene>
<dbReference type="PANTHER" id="PTHR30164">
    <property type="entry name" value="MTFA PEPTIDASE"/>
    <property type="match status" value="1"/>
</dbReference>
<dbReference type="HOGENOM" id="CLU_063037_0_0_10"/>
<name>H6L5G9_SAPGL</name>
<protein>
    <submittedName>
        <fullName evidence="2">Uncharacterized protein</fullName>
    </submittedName>
</protein>
<dbReference type="Pfam" id="PF06167">
    <property type="entry name" value="Peptidase_M90"/>
    <property type="match status" value="1"/>
</dbReference>
<dbReference type="STRING" id="984262.SGRA_2457"/>
<dbReference type="Proteomes" id="UP000007519">
    <property type="component" value="Chromosome"/>
</dbReference>
<dbReference type="eggNOG" id="COG3228">
    <property type="taxonomic scope" value="Bacteria"/>
</dbReference>
<dbReference type="SUPFAM" id="SSF103642">
    <property type="entry name" value="Sec-C motif"/>
    <property type="match status" value="1"/>
</dbReference>
<dbReference type="CDD" id="cd20169">
    <property type="entry name" value="Peptidase_M90_mtfA"/>
    <property type="match status" value="1"/>
</dbReference>
<dbReference type="GO" id="GO:0004177">
    <property type="term" value="F:aminopeptidase activity"/>
    <property type="evidence" value="ECO:0007669"/>
    <property type="project" value="TreeGrafter"/>
</dbReference>
<dbReference type="GO" id="GO:0005829">
    <property type="term" value="C:cytosol"/>
    <property type="evidence" value="ECO:0007669"/>
    <property type="project" value="TreeGrafter"/>
</dbReference>
<evidence type="ECO:0000313" key="3">
    <source>
        <dbReference type="Proteomes" id="UP000007519"/>
    </source>
</evidence>
<reference evidence="2 3" key="1">
    <citation type="journal article" date="2012" name="Stand. Genomic Sci.">
        <title>Complete genome sequencing and analysis of Saprospira grandis str. Lewin, a predatory marine bacterium.</title>
        <authorList>
            <person name="Saw J.H."/>
            <person name="Yuryev A."/>
            <person name="Kanbe M."/>
            <person name="Hou S."/>
            <person name="Young A.G."/>
            <person name="Aizawa S."/>
            <person name="Alam M."/>
        </authorList>
    </citation>
    <scope>NUCLEOTIDE SEQUENCE [LARGE SCALE GENOMIC DNA]</scope>
    <source>
        <strain evidence="2 3">Lewin</strain>
    </source>
</reference>
<sequence>MLLSAKKVRINQLLSLAIVLIISATFHLFTFVSAVTPEILIILILTNFVVSYNIYSILTKKYRERQKLENTPFPEKWREILEEYVAFYRALSEVDKRRFETEIQIFLHETRVTGVKTEVDDLTLVLAAASAEIPVFSFPDWEYENLGEILIYPGAFDKNFRTEGHGRSVWGMVGTGVMQGMMILSKPALISGFQNSGDKLNVGIHEFAHLLDAADGNYDGVPEVFLQNQYLEPWLEVMHKEIENIKAGKSNMNPYGATNKVEFFAVASEYFFERPEVMQKREPELYELMQKIFQQDTKQHFRLAAQAMIGYNGRKLGRNSPCPCGSGKKYKQCCLKNARQY</sequence>
<dbReference type="Pfam" id="PF02810">
    <property type="entry name" value="SEC-C"/>
    <property type="match status" value="1"/>
</dbReference>
<keyword evidence="3" id="KW-1185">Reference proteome</keyword>
<keyword evidence="1" id="KW-0812">Transmembrane</keyword>
<dbReference type="OrthoDB" id="9786424at2"/>
<dbReference type="InterPro" id="IPR024079">
    <property type="entry name" value="MetalloPept_cat_dom_sf"/>
</dbReference>
<dbReference type="SUPFAM" id="SSF55486">
    <property type="entry name" value="Metalloproteases ('zincins'), catalytic domain"/>
    <property type="match status" value="1"/>
</dbReference>
<keyword evidence="1" id="KW-0472">Membrane</keyword>
<dbReference type="AlphaFoldDB" id="H6L5G9"/>
<evidence type="ECO:0000256" key="1">
    <source>
        <dbReference type="SAM" id="Phobius"/>
    </source>
</evidence>
<keyword evidence="1" id="KW-1133">Transmembrane helix</keyword>
<dbReference type="Gene3D" id="1.10.472.150">
    <property type="entry name" value="Glucose-regulated metallo-peptidase M90, N-terminal domain"/>
    <property type="match status" value="1"/>
</dbReference>
<dbReference type="InterPro" id="IPR010384">
    <property type="entry name" value="MtfA_fam"/>
</dbReference>
<proteinExistence type="predicted"/>